<comment type="caution">
    <text evidence="2">The sequence shown here is derived from an EMBL/GenBank/DDBJ whole genome shotgun (WGS) entry which is preliminary data.</text>
</comment>
<dbReference type="EMBL" id="VTUX01000004">
    <property type="protein sequence ID" value="KAA1192062.1"/>
    <property type="molecule type" value="Genomic_DNA"/>
</dbReference>
<evidence type="ECO:0000313" key="3">
    <source>
        <dbReference type="Proteomes" id="UP000323708"/>
    </source>
</evidence>
<accession>A0A5B0WY89</accession>
<sequence length="202" mass="22358">MWPPLLLLLTLFVATGAQAECQCLWQGSFAEVQDKADLVASGTVVATKGNSIDLRIDRKLRGPATVDIIRIWLQTADYCRPPTETFPLESTWLMALQRIDRDVPGGFNPGTPNISYGRVGDYQLSSCGGYWLQVTGDYVTGALVQSPRWEREPKMTPVLLDLVAAFVHGKTDAEALLHASREDPALRELKLDTRAFLRGDPE</sequence>
<dbReference type="AlphaFoldDB" id="A0A5B0WY89"/>
<reference evidence="2 3" key="1">
    <citation type="submission" date="2019-09" db="EMBL/GenBank/DDBJ databases">
        <authorList>
            <person name="Chen X.-Y."/>
        </authorList>
    </citation>
    <scope>NUCLEOTIDE SEQUENCE [LARGE SCALE GENOMIC DNA]</scope>
    <source>
        <strain evidence="2 3">NY5</strain>
    </source>
</reference>
<organism evidence="2 3">
    <name type="scientific">Pseudohalioglobus sediminis</name>
    <dbReference type="NCBI Taxonomy" id="2606449"/>
    <lineage>
        <taxon>Bacteria</taxon>
        <taxon>Pseudomonadati</taxon>
        <taxon>Pseudomonadota</taxon>
        <taxon>Gammaproteobacteria</taxon>
        <taxon>Cellvibrionales</taxon>
        <taxon>Halieaceae</taxon>
        <taxon>Pseudohalioglobus</taxon>
    </lineage>
</organism>
<proteinExistence type="predicted"/>
<evidence type="ECO:0000256" key="1">
    <source>
        <dbReference type="SAM" id="SignalP"/>
    </source>
</evidence>
<dbReference type="RefSeq" id="WP_149611498.1">
    <property type="nucleotide sequence ID" value="NZ_VTUX01000004.1"/>
</dbReference>
<evidence type="ECO:0000313" key="2">
    <source>
        <dbReference type="EMBL" id="KAA1192062.1"/>
    </source>
</evidence>
<keyword evidence="3" id="KW-1185">Reference proteome</keyword>
<dbReference type="Proteomes" id="UP000323708">
    <property type="component" value="Unassembled WGS sequence"/>
</dbReference>
<name>A0A5B0WY89_9GAMM</name>
<gene>
    <name evidence="2" type="ORF">F0M18_11150</name>
</gene>
<feature type="signal peptide" evidence="1">
    <location>
        <begin position="1"/>
        <end position="19"/>
    </location>
</feature>
<keyword evidence="1" id="KW-0732">Signal</keyword>
<protein>
    <submittedName>
        <fullName evidence="2">Delta-aminolevulinic acid dehydratase</fullName>
    </submittedName>
</protein>
<feature type="chain" id="PRO_5022700034" evidence="1">
    <location>
        <begin position="20"/>
        <end position="202"/>
    </location>
</feature>